<evidence type="ECO:0000313" key="8">
    <source>
        <dbReference type="EMBL" id="CAB4604487.1"/>
    </source>
</evidence>
<accession>A0A6J6GT97</accession>
<sequence length="268" mass="28464">MRKLLFGLLSFVLIGSGVAHAHQPVVLLDSDTTATKGPLLVDGTVSFAIRAKFSKAGQKKAFRAQFKAGDALSVQYLIVDKKPETSLQVRALPVLVITDPAGSKVTMKINERTKFYEPYSKVNYLYLGRYNAVAQSGVYEFAITSKSKAAITIAVGEKEIMGEVLRGAVATPKPTASSTPTSSPTAKATPSGYTMEKVRANNSATSCWSVINGSVYDLTSWINSHPGGSSVIRALCGTDGSAEFSAKHSGQGKPESRLRGFLLGPLAN</sequence>
<reference evidence="8" key="1">
    <citation type="submission" date="2020-05" db="EMBL/GenBank/DDBJ databases">
        <authorList>
            <person name="Chiriac C."/>
            <person name="Salcher M."/>
            <person name="Ghai R."/>
            <person name="Kavagutti S V."/>
        </authorList>
    </citation>
    <scope>NUCLEOTIDE SEQUENCE</scope>
</reference>
<dbReference type="PANTHER" id="PTHR19359">
    <property type="entry name" value="CYTOCHROME B5"/>
    <property type="match status" value="1"/>
</dbReference>
<evidence type="ECO:0000256" key="5">
    <source>
        <dbReference type="SAM" id="MobiDB-lite"/>
    </source>
</evidence>
<comment type="similarity">
    <text evidence="4">Belongs to the cytochrome b5 family.</text>
</comment>
<dbReference type="Gene3D" id="3.10.120.10">
    <property type="entry name" value="Cytochrome b5-like heme/steroid binding domain"/>
    <property type="match status" value="1"/>
</dbReference>
<evidence type="ECO:0000256" key="2">
    <source>
        <dbReference type="ARBA" id="ARBA00022723"/>
    </source>
</evidence>
<dbReference type="PROSITE" id="PS50255">
    <property type="entry name" value="CYTOCHROME_B5_2"/>
    <property type="match status" value="1"/>
</dbReference>
<evidence type="ECO:0000256" key="3">
    <source>
        <dbReference type="ARBA" id="ARBA00023004"/>
    </source>
</evidence>
<evidence type="ECO:0000313" key="7">
    <source>
        <dbReference type="EMBL" id="CAB4544842.1"/>
    </source>
</evidence>
<name>A0A6J6GT97_9ZZZZ</name>
<dbReference type="Pfam" id="PF00173">
    <property type="entry name" value="Cyt-b5"/>
    <property type="match status" value="1"/>
</dbReference>
<organism evidence="8">
    <name type="scientific">freshwater metagenome</name>
    <dbReference type="NCBI Taxonomy" id="449393"/>
    <lineage>
        <taxon>unclassified sequences</taxon>
        <taxon>metagenomes</taxon>
        <taxon>ecological metagenomes</taxon>
    </lineage>
</organism>
<keyword evidence="2" id="KW-0479">Metal-binding</keyword>
<feature type="region of interest" description="Disordered" evidence="5">
    <location>
        <begin position="171"/>
        <end position="192"/>
    </location>
</feature>
<feature type="domain" description="Cytochrome b5 heme-binding" evidence="6">
    <location>
        <begin position="190"/>
        <end position="267"/>
    </location>
</feature>
<dbReference type="SMART" id="SM01117">
    <property type="entry name" value="Cyt-b5"/>
    <property type="match status" value="1"/>
</dbReference>
<protein>
    <submittedName>
        <fullName evidence="8">Unannotated protein</fullName>
    </submittedName>
</protein>
<dbReference type="GO" id="GO:0020037">
    <property type="term" value="F:heme binding"/>
    <property type="evidence" value="ECO:0007669"/>
    <property type="project" value="TreeGrafter"/>
</dbReference>
<dbReference type="EMBL" id="CAEZUQ010000034">
    <property type="protein sequence ID" value="CAB4604487.1"/>
    <property type="molecule type" value="Genomic_DNA"/>
</dbReference>
<gene>
    <name evidence="7" type="ORF">UFOPK1425_00766</name>
    <name evidence="8" type="ORF">UFOPK1842_00410</name>
</gene>
<keyword evidence="1" id="KW-0349">Heme</keyword>
<dbReference type="AlphaFoldDB" id="A0A6J6GT97"/>
<dbReference type="InterPro" id="IPR001199">
    <property type="entry name" value="Cyt_B5-like_heme/steroid-bd"/>
</dbReference>
<dbReference type="GO" id="GO:0016020">
    <property type="term" value="C:membrane"/>
    <property type="evidence" value="ECO:0007669"/>
    <property type="project" value="TreeGrafter"/>
</dbReference>
<feature type="compositionally biased region" description="Low complexity" evidence="5">
    <location>
        <begin position="171"/>
        <end position="191"/>
    </location>
</feature>
<proteinExistence type="inferred from homology"/>
<evidence type="ECO:0000256" key="4">
    <source>
        <dbReference type="ARBA" id="ARBA00038168"/>
    </source>
</evidence>
<dbReference type="InterPro" id="IPR036400">
    <property type="entry name" value="Cyt_B5-like_heme/steroid_sf"/>
</dbReference>
<dbReference type="EMBL" id="CAEZSJ010000136">
    <property type="protein sequence ID" value="CAB4544842.1"/>
    <property type="molecule type" value="Genomic_DNA"/>
</dbReference>
<dbReference type="SUPFAM" id="SSF55856">
    <property type="entry name" value="Cytochrome b5-like heme/steroid binding domain"/>
    <property type="match status" value="1"/>
</dbReference>
<dbReference type="GO" id="GO:0046872">
    <property type="term" value="F:metal ion binding"/>
    <property type="evidence" value="ECO:0007669"/>
    <property type="project" value="UniProtKB-KW"/>
</dbReference>
<keyword evidence="3" id="KW-0408">Iron</keyword>
<evidence type="ECO:0000256" key="1">
    <source>
        <dbReference type="ARBA" id="ARBA00022617"/>
    </source>
</evidence>
<evidence type="ECO:0000259" key="6">
    <source>
        <dbReference type="PROSITE" id="PS50255"/>
    </source>
</evidence>
<dbReference type="InterPro" id="IPR050668">
    <property type="entry name" value="Cytochrome_b5"/>
</dbReference>